<protein>
    <submittedName>
        <fullName evidence="1">Uncharacterized protein MANES_12G056400</fullName>
    </submittedName>
</protein>
<proteinExistence type="predicted"/>
<evidence type="ECO:0000313" key="2">
    <source>
        <dbReference type="EMBL" id="MBX27747.1"/>
    </source>
</evidence>
<dbReference type="EMBL" id="GGEC01047262">
    <property type="protein sequence ID" value="MBX27746.1"/>
    <property type="molecule type" value="Transcribed_RNA"/>
</dbReference>
<dbReference type="EMBL" id="GGEC01047263">
    <property type="protein sequence ID" value="MBX27747.1"/>
    <property type="molecule type" value="Transcribed_RNA"/>
</dbReference>
<evidence type="ECO:0000313" key="1">
    <source>
        <dbReference type="EMBL" id="MBX27746.1"/>
    </source>
</evidence>
<reference evidence="2" key="1">
    <citation type="submission" date="2018-02" db="EMBL/GenBank/DDBJ databases">
        <title>Rhizophora mucronata_Transcriptome.</title>
        <authorList>
            <person name="Meera S.P."/>
            <person name="Sreeshan A."/>
            <person name="Augustine A."/>
        </authorList>
    </citation>
    <scope>NUCLEOTIDE SEQUENCE</scope>
    <source>
        <tissue evidence="2">Leaf</tissue>
    </source>
</reference>
<organism evidence="2">
    <name type="scientific">Rhizophora mucronata</name>
    <name type="common">Asiatic mangrove</name>
    <dbReference type="NCBI Taxonomy" id="61149"/>
    <lineage>
        <taxon>Eukaryota</taxon>
        <taxon>Viridiplantae</taxon>
        <taxon>Streptophyta</taxon>
        <taxon>Embryophyta</taxon>
        <taxon>Tracheophyta</taxon>
        <taxon>Spermatophyta</taxon>
        <taxon>Magnoliopsida</taxon>
        <taxon>eudicotyledons</taxon>
        <taxon>Gunneridae</taxon>
        <taxon>Pentapetalae</taxon>
        <taxon>rosids</taxon>
        <taxon>fabids</taxon>
        <taxon>Malpighiales</taxon>
        <taxon>Rhizophoraceae</taxon>
        <taxon>Rhizophora</taxon>
    </lineage>
</organism>
<accession>A0A2P2MBX8</accession>
<name>A0A2P2MBX8_RHIMU</name>
<sequence>MPCQSLKTFLQILSCKRRGIKARCLPIFWRENTKPFHLHHKQMNKPCTYTYKTRKNKVT</sequence>
<dbReference type="AlphaFoldDB" id="A0A2P2MBX8"/>